<sequence>MCRHAASLPPSLTAAGITPLLPFLQMLILTDSVLTQDTLWQRGGYNKPPEEQKATVFLPSSLAHSKRRQDRI</sequence>
<name>A0AAN8EAK5_CHAGU</name>
<dbReference type="AlphaFoldDB" id="A0AAN8EAK5"/>
<organism evidence="2 3">
    <name type="scientific">Champsocephalus gunnari</name>
    <name type="common">Mackerel icefish</name>
    <dbReference type="NCBI Taxonomy" id="52237"/>
    <lineage>
        <taxon>Eukaryota</taxon>
        <taxon>Metazoa</taxon>
        <taxon>Chordata</taxon>
        <taxon>Craniata</taxon>
        <taxon>Vertebrata</taxon>
        <taxon>Euteleostomi</taxon>
        <taxon>Actinopterygii</taxon>
        <taxon>Neopterygii</taxon>
        <taxon>Teleostei</taxon>
        <taxon>Neoteleostei</taxon>
        <taxon>Acanthomorphata</taxon>
        <taxon>Eupercaria</taxon>
        <taxon>Perciformes</taxon>
        <taxon>Notothenioidei</taxon>
        <taxon>Channichthyidae</taxon>
        <taxon>Champsocephalus</taxon>
    </lineage>
</organism>
<comment type="caution">
    <text evidence="2">The sequence shown here is derived from an EMBL/GenBank/DDBJ whole genome shotgun (WGS) entry which is preliminary data.</text>
</comment>
<accession>A0AAN8EAK5</accession>
<protein>
    <submittedName>
        <fullName evidence="2">Uncharacterized protein</fullName>
    </submittedName>
</protein>
<evidence type="ECO:0000313" key="2">
    <source>
        <dbReference type="EMBL" id="KAK5936070.1"/>
    </source>
</evidence>
<dbReference type="EMBL" id="JAURVH010001513">
    <property type="protein sequence ID" value="KAK5936070.1"/>
    <property type="molecule type" value="Genomic_DNA"/>
</dbReference>
<reference evidence="2 3" key="1">
    <citation type="journal article" date="2023" name="Mol. Biol. Evol.">
        <title>Genomics of Secondarily Temperate Adaptation in the Only Non-Antarctic Icefish.</title>
        <authorList>
            <person name="Rivera-Colon A.G."/>
            <person name="Rayamajhi N."/>
            <person name="Minhas B.F."/>
            <person name="Madrigal G."/>
            <person name="Bilyk K.T."/>
            <person name="Yoon V."/>
            <person name="Hune M."/>
            <person name="Gregory S."/>
            <person name="Cheng C.H.C."/>
            <person name="Catchen J.M."/>
        </authorList>
    </citation>
    <scope>NUCLEOTIDE SEQUENCE [LARGE SCALE GENOMIC DNA]</scope>
    <source>
        <tissue evidence="2">White muscle</tissue>
    </source>
</reference>
<proteinExistence type="predicted"/>
<evidence type="ECO:0000313" key="3">
    <source>
        <dbReference type="Proteomes" id="UP001331515"/>
    </source>
</evidence>
<gene>
    <name evidence="2" type="ORF">CgunFtcFv8_021370</name>
</gene>
<evidence type="ECO:0000256" key="1">
    <source>
        <dbReference type="SAM" id="MobiDB-lite"/>
    </source>
</evidence>
<dbReference type="Proteomes" id="UP001331515">
    <property type="component" value="Unassembled WGS sequence"/>
</dbReference>
<feature type="region of interest" description="Disordered" evidence="1">
    <location>
        <begin position="43"/>
        <end position="72"/>
    </location>
</feature>
<keyword evidence="3" id="KW-1185">Reference proteome</keyword>